<dbReference type="AlphaFoldDB" id="A0ABD6DH32"/>
<evidence type="ECO:0000313" key="1">
    <source>
        <dbReference type="EMBL" id="MFD1644778.1"/>
    </source>
</evidence>
<organism evidence="1 2">
    <name type="scientific">Haloarchaeobius litoreus</name>
    <dbReference type="NCBI Taxonomy" id="755306"/>
    <lineage>
        <taxon>Archaea</taxon>
        <taxon>Methanobacteriati</taxon>
        <taxon>Methanobacteriota</taxon>
        <taxon>Stenosarchaea group</taxon>
        <taxon>Halobacteria</taxon>
        <taxon>Halobacteriales</taxon>
        <taxon>Halorubellaceae</taxon>
        <taxon>Haloarchaeobius</taxon>
    </lineage>
</organism>
<protein>
    <recommendedName>
        <fullName evidence="3">Archaeal Type IV pilin N-terminal domain-containing protein</fullName>
    </recommendedName>
</protein>
<dbReference type="Proteomes" id="UP001597034">
    <property type="component" value="Unassembled WGS sequence"/>
</dbReference>
<dbReference type="InterPro" id="IPR055709">
    <property type="entry name" value="DUF7285"/>
</dbReference>
<dbReference type="Pfam" id="PF23956">
    <property type="entry name" value="DUF7285"/>
    <property type="match status" value="1"/>
</dbReference>
<comment type="caution">
    <text evidence="1">The sequence shown here is derived from an EMBL/GenBank/DDBJ whole genome shotgun (WGS) entry which is preliminary data.</text>
</comment>
<name>A0ABD6DH32_9EURY</name>
<evidence type="ECO:0000313" key="2">
    <source>
        <dbReference type="Proteomes" id="UP001597034"/>
    </source>
</evidence>
<dbReference type="EMBL" id="JBHUDO010000001">
    <property type="protein sequence ID" value="MFD1644778.1"/>
    <property type="molecule type" value="Genomic_DNA"/>
</dbReference>
<gene>
    <name evidence="1" type="ORF">ACFSBL_03690</name>
</gene>
<dbReference type="RefSeq" id="WP_256400027.1">
    <property type="nucleotide sequence ID" value="NZ_JANHJR010000002.1"/>
</dbReference>
<keyword evidence="2" id="KW-1185">Reference proteome</keyword>
<sequence length="130" mass="13383">MSRWSTRRAQVEPTAALVAVFAVAVGLTLYAGAVDSLPADESSRQVTQPTLSQVHGSLTETGVADPADLNETLAVGPDGYHVAVTLSADGERWRVGPAAPPTAATAARPVSVRIAPGVVVSGRLRVGVWT</sequence>
<accession>A0ABD6DH32</accession>
<reference evidence="1 2" key="1">
    <citation type="journal article" date="2019" name="Int. J. Syst. Evol. Microbiol.">
        <title>The Global Catalogue of Microorganisms (GCM) 10K type strain sequencing project: providing services to taxonomists for standard genome sequencing and annotation.</title>
        <authorList>
            <consortium name="The Broad Institute Genomics Platform"/>
            <consortium name="The Broad Institute Genome Sequencing Center for Infectious Disease"/>
            <person name="Wu L."/>
            <person name="Ma J."/>
        </authorList>
    </citation>
    <scope>NUCLEOTIDE SEQUENCE [LARGE SCALE GENOMIC DNA]</scope>
    <source>
        <strain evidence="1 2">CGMCC 1.10390</strain>
    </source>
</reference>
<evidence type="ECO:0008006" key="3">
    <source>
        <dbReference type="Google" id="ProtNLM"/>
    </source>
</evidence>
<proteinExistence type="predicted"/>